<reference evidence="2 3" key="1">
    <citation type="submission" date="2024-10" db="EMBL/GenBank/DDBJ databases">
        <title>The Natural Products Discovery Center: Release of the First 8490 Sequenced Strains for Exploring Actinobacteria Biosynthetic Diversity.</title>
        <authorList>
            <person name="Kalkreuter E."/>
            <person name="Kautsar S.A."/>
            <person name="Yang D."/>
            <person name="Bader C.D."/>
            <person name="Teijaro C.N."/>
            <person name="Fluegel L."/>
            <person name="Davis C.M."/>
            <person name="Simpson J.R."/>
            <person name="Lauterbach L."/>
            <person name="Steele A.D."/>
            <person name="Gui C."/>
            <person name="Meng S."/>
            <person name="Li G."/>
            <person name="Viehrig K."/>
            <person name="Ye F."/>
            <person name="Su P."/>
            <person name="Kiefer A.F."/>
            <person name="Nichols A."/>
            <person name="Cepeda A.J."/>
            <person name="Yan W."/>
            <person name="Fan B."/>
            <person name="Jiang Y."/>
            <person name="Adhikari A."/>
            <person name="Zheng C.-J."/>
            <person name="Schuster L."/>
            <person name="Cowan T.M."/>
            <person name="Smanski M.J."/>
            <person name="Chevrette M.G."/>
            <person name="De Carvalho L.P.S."/>
            <person name="Shen B."/>
        </authorList>
    </citation>
    <scope>NUCLEOTIDE SEQUENCE [LARGE SCALE GENOMIC DNA]</scope>
    <source>
        <strain evidence="2 3">NPDC087581</strain>
    </source>
</reference>
<feature type="region of interest" description="Disordered" evidence="1">
    <location>
        <begin position="76"/>
        <end position="97"/>
    </location>
</feature>
<feature type="non-terminal residue" evidence="2">
    <location>
        <position position="1"/>
    </location>
</feature>
<evidence type="ECO:0000313" key="2">
    <source>
        <dbReference type="EMBL" id="MFJ2680875.1"/>
    </source>
</evidence>
<organism evidence="2 3">
    <name type="scientific">Pseudomonas sivasensis</name>
    <dbReference type="NCBI Taxonomy" id="1880678"/>
    <lineage>
        <taxon>Bacteria</taxon>
        <taxon>Pseudomonadati</taxon>
        <taxon>Pseudomonadota</taxon>
        <taxon>Gammaproteobacteria</taxon>
        <taxon>Pseudomonadales</taxon>
        <taxon>Pseudomonadaceae</taxon>
        <taxon>Pseudomonas</taxon>
    </lineage>
</organism>
<dbReference type="Proteomes" id="UP001617213">
    <property type="component" value="Unassembled WGS sequence"/>
</dbReference>
<protein>
    <submittedName>
        <fullName evidence="2">Uncharacterized protein</fullName>
    </submittedName>
</protein>
<keyword evidence="3" id="KW-1185">Reference proteome</keyword>
<proteinExistence type="predicted"/>
<name>A0ABW8E7U3_9PSED</name>
<comment type="caution">
    <text evidence="2">The sequence shown here is derived from an EMBL/GenBank/DDBJ whole genome shotgun (WGS) entry which is preliminary data.</text>
</comment>
<accession>A0ABW8E7U3</accession>
<dbReference type="EMBL" id="JBIUWZ010000041">
    <property type="protein sequence ID" value="MFJ2680875.1"/>
    <property type="molecule type" value="Genomic_DNA"/>
</dbReference>
<evidence type="ECO:0000256" key="1">
    <source>
        <dbReference type="SAM" id="MobiDB-lite"/>
    </source>
</evidence>
<feature type="region of interest" description="Disordered" evidence="1">
    <location>
        <begin position="19"/>
        <end position="41"/>
    </location>
</feature>
<sequence>LRSASVFDGAPEIKIKSADQKTADFVSEKDVRARAKAEQKQNSRLGPIWLIYGDQTVGGGLLPMAVGQSQLHQLTHPHREQAPSHSWTEFGLRIRSP</sequence>
<evidence type="ECO:0000313" key="3">
    <source>
        <dbReference type="Proteomes" id="UP001617213"/>
    </source>
</evidence>
<gene>
    <name evidence="2" type="ORF">ACIOWJ_22640</name>
</gene>
<dbReference type="RefSeq" id="WP_401383429.1">
    <property type="nucleotide sequence ID" value="NZ_JBIUWZ010000041.1"/>
</dbReference>